<evidence type="ECO:0000313" key="2">
    <source>
        <dbReference type="EMBL" id="KHE41705.1"/>
    </source>
</evidence>
<dbReference type="PANTHER" id="PTHR30083:SF0">
    <property type="entry name" value="3'-PHOSPHOADENOSINE 5'-PHOSPHOSULFATE SULFOTRANSFERASE (PAPS REDUCTASE)_FAD SYNTHETASE"/>
    <property type="match status" value="1"/>
</dbReference>
<proteinExistence type="predicted"/>
<accession>A0ABR4YI99</accession>
<dbReference type="InterPro" id="IPR014729">
    <property type="entry name" value="Rossmann-like_a/b/a_fold"/>
</dbReference>
<dbReference type="SUPFAM" id="SSF52402">
    <property type="entry name" value="Adenine nucleotide alpha hydrolases-like"/>
    <property type="match status" value="1"/>
</dbReference>
<dbReference type="Proteomes" id="UP000030889">
    <property type="component" value="Unassembled WGS sequence"/>
</dbReference>
<evidence type="ECO:0000313" key="3">
    <source>
        <dbReference type="Proteomes" id="UP000030889"/>
    </source>
</evidence>
<dbReference type="Gene3D" id="3.40.50.620">
    <property type="entry name" value="HUPs"/>
    <property type="match status" value="1"/>
</dbReference>
<dbReference type="RefSeq" id="WP_022062789.1">
    <property type="nucleotide sequence ID" value="NZ_JRGF01000009.1"/>
</dbReference>
<organism evidence="2 3">
    <name type="scientific">Alistipes inops</name>
    <dbReference type="NCBI Taxonomy" id="1501391"/>
    <lineage>
        <taxon>Bacteria</taxon>
        <taxon>Pseudomonadati</taxon>
        <taxon>Bacteroidota</taxon>
        <taxon>Bacteroidia</taxon>
        <taxon>Bacteroidales</taxon>
        <taxon>Rikenellaceae</taxon>
        <taxon>Alistipes</taxon>
    </lineage>
</organism>
<gene>
    <name evidence="2" type="ORF">LG35_08125</name>
</gene>
<evidence type="ECO:0000259" key="1">
    <source>
        <dbReference type="Pfam" id="PF01507"/>
    </source>
</evidence>
<dbReference type="Pfam" id="PF01507">
    <property type="entry name" value="PAPS_reduct"/>
    <property type="match status" value="1"/>
</dbReference>
<dbReference type="EMBL" id="JRGF01000009">
    <property type="protein sequence ID" value="KHE41705.1"/>
    <property type="molecule type" value="Genomic_DNA"/>
</dbReference>
<dbReference type="CDD" id="cd23947">
    <property type="entry name" value="PAPS_reductase-like_YbdN"/>
    <property type="match status" value="1"/>
</dbReference>
<feature type="domain" description="Phosphoadenosine phosphosulphate reductase" evidence="1">
    <location>
        <begin position="24"/>
        <end position="232"/>
    </location>
</feature>
<comment type="caution">
    <text evidence="2">The sequence shown here is derived from an EMBL/GenBank/DDBJ whole genome shotgun (WGS) entry which is preliminary data.</text>
</comment>
<reference evidence="2 3" key="1">
    <citation type="submission" date="2014-09" db="EMBL/GenBank/DDBJ databases">
        <title>Alistipes sp. 627, sp. nov., a novel member of the family Rikenellaceae isolated from human faeces.</title>
        <authorList>
            <person name="Shkoporov A.N."/>
            <person name="Chaplin A.V."/>
            <person name="Motuzova O.V."/>
            <person name="Kafarskaia L.I."/>
            <person name="Khokhlova E.V."/>
            <person name="Efimov B.A."/>
        </authorList>
    </citation>
    <scope>NUCLEOTIDE SEQUENCE [LARGE SCALE GENOMIC DNA]</scope>
    <source>
        <strain evidence="2 3">627</strain>
    </source>
</reference>
<keyword evidence="3" id="KW-1185">Reference proteome</keyword>
<sequence>MTRKNVYELTLERIDTIFNEFDNVYVSFSGGKDSAVMLNLCIDYMRRHHIARKLGVFHMDYEVQYEETTRYIDRVFAANKDLLEIYRVCVPFKVTTCTSMYQTYWRPWEEEKRELWVREMPAECYTAQDFPFYSKEMWDYEFQLLFAQWYHRLKGANRTCCLVGIRTQESYNRWRTIYAGKRTSQYRNLVWTCRNSPDIYNAYILYDWLTTDIWTANGRFGWDYNRLYDLFYQAGVPLEKQRVASPFISAAQENLALYRAIDPDTWGKMICRVNGVNFTGIYGSSSAVARYRAKLPPGHTWESYMYFLLSTLPAKTRNNYLRKLSVSINFWRTRGGVLPDETIEKLKAMGIKIEVGERSSYNTDKKPVRMEYLDDIDIPGFKDLPTFKRMCVCILKNDHACKYMGFSLTKKETDDRRRIMEYYNKIFS</sequence>
<dbReference type="InterPro" id="IPR002500">
    <property type="entry name" value="PAPS_reduct_dom"/>
</dbReference>
<dbReference type="PANTHER" id="PTHR30083">
    <property type="entry name" value="TRANSCRIPTIONAL REGULATOR-RELATED"/>
    <property type="match status" value="1"/>
</dbReference>
<dbReference type="Pfam" id="PF11922">
    <property type="entry name" value="DUF3440"/>
    <property type="match status" value="1"/>
</dbReference>
<name>A0ABR4YI99_9BACT</name>
<dbReference type="InterPro" id="IPR021845">
    <property type="entry name" value="DUF3440"/>
</dbReference>
<protein>
    <submittedName>
        <fullName evidence="2">Phosphoadenosine phosphosulfate reductase</fullName>
    </submittedName>
</protein>